<comment type="caution">
    <text evidence="1">The sequence shown here is derived from an EMBL/GenBank/DDBJ whole genome shotgun (WGS) entry which is preliminary data.</text>
</comment>
<evidence type="ECO:0000313" key="1">
    <source>
        <dbReference type="EMBL" id="KAL3833869.1"/>
    </source>
</evidence>
<dbReference type="EMBL" id="JBJXBP010000004">
    <property type="protein sequence ID" value="KAL3833869.1"/>
    <property type="molecule type" value="Genomic_DNA"/>
</dbReference>
<reference evidence="1 2" key="1">
    <citation type="submission" date="2024-12" db="EMBL/GenBank/DDBJ databases">
        <title>The unique morphological basis and parallel evolutionary history of personate flowers in Penstemon.</title>
        <authorList>
            <person name="Depatie T.H."/>
            <person name="Wessinger C.A."/>
        </authorList>
    </citation>
    <scope>NUCLEOTIDE SEQUENCE [LARGE SCALE GENOMIC DNA]</scope>
    <source>
        <strain evidence="1">WTNN_2</strain>
        <tissue evidence="1">Leaf</tissue>
    </source>
</reference>
<keyword evidence="2" id="KW-1185">Reference proteome</keyword>
<protein>
    <submittedName>
        <fullName evidence="1">Uncharacterized protein</fullName>
    </submittedName>
</protein>
<dbReference type="AlphaFoldDB" id="A0ABD3TAB4"/>
<evidence type="ECO:0000313" key="2">
    <source>
        <dbReference type="Proteomes" id="UP001634393"/>
    </source>
</evidence>
<dbReference type="Proteomes" id="UP001634393">
    <property type="component" value="Unassembled WGS sequence"/>
</dbReference>
<sequence>MRPDDKDDLSRYLNVEARILLIPKTYSSIGNMDL</sequence>
<gene>
    <name evidence="1" type="ORF">ACJIZ3_008605</name>
</gene>
<organism evidence="1 2">
    <name type="scientific">Penstemon smallii</name>
    <dbReference type="NCBI Taxonomy" id="265156"/>
    <lineage>
        <taxon>Eukaryota</taxon>
        <taxon>Viridiplantae</taxon>
        <taxon>Streptophyta</taxon>
        <taxon>Embryophyta</taxon>
        <taxon>Tracheophyta</taxon>
        <taxon>Spermatophyta</taxon>
        <taxon>Magnoliopsida</taxon>
        <taxon>eudicotyledons</taxon>
        <taxon>Gunneridae</taxon>
        <taxon>Pentapetalae</taxon>
        <taxon>asterids</taxon>
        <taxon>lamiids</taxon>
        <taxon>Lamiales</taxon>
        <taxon>Plantaginaceae</taxon>
        <taxon>Cheloneae</taxon>
        <taxon>Penstemon</taxon>
    </lineage>
</organism>
<accession>A0ABD3TAB4</accession>
<proteinExistence type="predicted"/>
<name>A0ABD3TAB4_9LAMI</name>